<comment type="caution">
    <text evidence="11">The sequence shown here is derived from an EMBL/GenBank/DDBJ whole genome shotgun (WGS) entry which is preliminary data.</text>
</comment>
<evidence type="ECO:0000256" key="7">
    <source>
        <dbReference type="ARBA" id="ARBA00022840"/>
    </source>
</evidence>
<dbReference type="InterPro" id="IPR027413">
    <property type="entry name" value="GROEL-like_equatorial_sf"/>
</dbReference>
<evidence type="ECO:0000256" key="5">
    <source>
        <dbReference type="ARBA" id="ARBA00022490"/>
    </source>
</evidence>
<name>A0A1R1XK38_9FUNG</name>
<evidence type="ECO:0000256" key="8">
    <source>
        <dbReference type="ARBA" id="ARBA00023186"/>
    </source>
</evidence>
<dbReference type="GO" id="GO:0005524">
    <property type="term" value="F:ATP binding"/>
    <property type="evidence" value="ECO:0007669"/>
    <property type="project" value="UniProtKB-KW"/>
</dbReference>
<dbReference type="NCBIfam" id="TIGR02346">
    <property type="entry name" value="chap_CCT_theta"/>
    <property type="match status" value="1"/>
</dbReference>
<keyword evidence="6 10" id="KW-0547">Nucleotide-binding</keyword>
<keyword evidence="8 10" id="KW-0143">Chaperone</keyword>
<dbReference type="Proteomes" id="UP000187283">
    <property type="component" value="Unassembled WGS sequence"/>
</dbReference>
<evidence type="ECO:0000256" key="4">
    <source>
        <dbReference type="ARBA" id="ARBA00011381"/>
    </source>
</evidence>
<keyword evidence="13" id="KW-1185">Reference proteome</keyword>
<dbReference type="SUPFAM" id="SSF54849">
    <property type="entry name" value="GroEL-intermediate domain like"/>
    <property type="match status" value="1"/>
</dbReference>
<dbReference type="PROSITE" id="PS00995">
    <property type="entry name" value="TCP1_3"/>
    <property type="match status" value="1"/>
</dbReference>
<keyword evidence="7 10" id="KW-0067">ATP-binding</keyword>
<comment type="function">
    <text evidence="1">Molecular chaperone; assists the folding of proteins upon ATP hydrolysis.</text>
</comment>
<evidence type="ECO:0000256" key="1">
    <source>
        <dbReference type="ARBA" id="ARBA00002912"/>
    </source>
</evidence>
<dbReference type="GO" id="GO:0005832">
    <property type="term" value="C:chaperonin-containing T-complex"/>
    <property type="evidence" value="ECO:0007669"/>
    <property type="project" value="UniProtKB-ARBA"/>
</dbReference>
<dbReference type="PRINTS" id="PR00304">
    <property type="entry name" value="TCOMPLEXTCP1"/>
</dbReference>
<dbReference type="EMBL" id="LSSN01002821">
    <property type="protein sequence ID" value="OMJ14994.1"/>
    <property type="molecule type" value="Genomic_DNA"/>
</dbReference>
<dbReference type="InterPro" id="IPR002194">
    <property type="entry name" value="Chaperonin_TCP-1_CS"/>
</dbReference>
<evidence type="ECO:0000256" key="10">
    <source>
        <dbReference type="RuleBase" id="RU004187"/>
    </source>
</evidence>
<evidence type="ECO:0000256" key="9">
    <source>
        <dbReference type="ARBA" id="ARBA00029602"/>
    </source>
</evidence>
<gene>
    <name evidence="12" type="ORF">AYI70_g7406</name>
    <name evidence="11" type="ORF">AYI70_g7558</name>
</gene>
<dbReference type="AlphaFoldDB" id="A0A1R1XK38"/>
<proteinExistence type="inferred from homology"/>
<dbReference type="CDD" id="cd03341">
    <property type="entry name" value="TCP1_theta"/>
    <property type="match status" value="1"/>
</dbReference>
<evidence type="ECO:0000256" key="6">
    <source>
        <dbReference type="ARBA" id="ARBA00022741"/>
    </source>
</evidence>
<dbReference type="FunFam" id="3.50.7.10:FF:000008">
    <property type="entry name" value="T-complex protein 1 subunit theta"/>
    <property type="match status" value="1"/>
</dbReference>
<dbReference type="InterPro" id="IPR002423">
    <property type="entry name" value="Cpn60/GroEL/TCP-1"/>
</dbReference>
<dbReference type="Pfam" id="PF00118">
    <property type="entry name" value="Cpn60_TCP1"/>
    <property type="match status" value="1"/>
</dbReference>
<comment type="similarity">
    <text evidence="3 10">Belongs to the TCP-1 chaperonin family.</text>
</comment>
<protein>
    <recommendedName>
        <fullName evidence="9">CCT-theta</fullName>
    </recommendedName>
</protein>
<comment type="subunit">
    <text evidence="4">Component of the T-complex protein 1 (TCP1) complex.</text>
</comment>
<dbReference type="STRING" id="133412.A0A1R1XK38"/>
<dbReference type="PROSITE" id="PS00750">
    <property type="entry name" value="TCP1_1"/>
    <property type="match status" value="1"/>
</dbReference>
<accession>A0A1R1XK38</accession>
<dbReference type="GO" id="GO:0016887">
    <property type="term" value="F:ATP hydrolysis activity"/>
    <property type="evidence" value="ECO:0007669"/>
    <property type="project" value="InterPro"/>
</dbReference>
<dbReference type="GO" id="GO:0140662">
    <property type="term" value="F:ATP-dependent protein folding chaperone"/>
    <property type="evidence" value="ECO:0007669"/>
    <property type="project" value="InterPro"/>
</dbReference>
<keyword evidence="5" id="KW-0963">Cytoplasm</keyword>
<dbReference type="Gene3D" id="3.50.7.10">
    <property type="entry name" value="GroEL"/>
    <property type="match status" value="1"/>
</dbReference>
<comment type="subcellular location">
    <subcellularLocation>
        <location evidence="2">Cytoplasm</location>
    </subcellularLocation>
</comment>
<dbReference type="PANTHER" id="PTHR11353">
    <property type="entry name" value="CHAPERONIN"/>
    <property type="match status" value="1"/>
</dbReference>
<dbReference type="InterPro" id="IPR027409">
    <property type="entry name" value="GroEL-like_apical_dom_sf"/>
</dbReference>
<reference evidence="11 13" key="1">
    <citation type="submission" date="2017-01" db="EMBL/GenBank/DDBJ databases">
        <authorList>
            <person name="Mah S.A."/>
            <person name="Swanson W.J."/>
            <person name="Moy G.W."/>
            <person name="Vacquier V.D."/>
        </authorList>
    </citation>
    <scope>NUCLEOTIDE SEQUENCE [LARGE SCALE GENOMIC DNA]</scope>
    <source>
        <strain evidence="11 13">GSMNP</strain>
    </source>
</reference>
<dbReference type="InterPro" id="IPR017998">
    <property type="entry name" value="Chaperone_TCP-1"/>
</dbReference>
<dbReference type="EMBL" id="LSSN01002737">
    <property type="protein sequence ID" value="OMJ15233.1"/>
    <property type="molecule type" value="Genomic_DNA"/>
</dbReference>
<dbReference type="InterPro" id="IPR027410">
    <property type="entry name" value="TCP-1-like_intermed_sf"/>
</dbReference>
<sequence>MALRVPSGSNNLFKEGYKTLQGLEESVIRNIQATKEMSEITRTSFGPYGRNKMVVNRLDKLFVTSDAATIIQELEVVHPAAKLLVMASQQQEAEAGDGTNYVVIFASELLQKAEYLLRMGLHPSEIAQGYELALEKSIKFLEDLVVDQVTDLKDAAQIAKVTKTSIAPKEFGYQDFLGDLVAEAIVSSMPSNPQNFNVDNIRVVKILGGNLMQSTVVPGMVFPREPESNIKSMTNAKVAVFSCPFDIGQTETKGTVLLKSAKEILDYTKGEEKQMEAIVTEIVNAGVNVVACGSTVGDLAMHYLNQNNVLVIKFPSKFELRRVCRLTGANALARLGAPSKEEVGSIDKIFVEEIGSDRVTVFRNLDDDESHTISNAQVTTIVLRGATQNYLDDVERAIDDGVNVVKALTKDSRLVAGATAAEMELNKLISNYADSNSSTNQYAIRKFAESFEVFSRTISDNCGLDSTDLVTRLVAAHHKVKSDADSGLNGPNVGINVESESSDTGLIDAVEAGILEPLAVKQWAIRYATEAALTILQVDQIIMAKKAGGPKVPTNRGNWDDQD</sequence>
<dbReference type="SUPFAM" id="SSF48592">
    <property type="entry name" value="GroEL equatorial domain-like"/>
    <property type="match status" value="1"/>
</dbReference>
<organism evidence="11 13">
    <name type="scientific">Smittium culicis</name>
    <dbReference type="NCBI Taxonomy" id="133412"/>
    <lineage>
        <taxon>Eukaryota</taxon>
        <taxon>Fungi</taxon>
        <taxon>Fungi incertae sedis</taxon>
        <taxon>Zoopagomycota</taxon>
        <taxon>Kickxellomycotina</taxon>
        <taxon>Harpellomycetes</taxon>
        <taxon>Harpellales</taxon>
        <taxon>Legeriomycetaceae</taxon>
        <taxon>Smittium</taxon>
    </lineage>
</organism>
<dbReference type="Gene3D" id="3.30.260.10">
    <property type="entry name" value="TCP-1-like chaperonin intermediate domain"/>
    <property type="match status" value="1"/>
</dbReference>
<evidence type="ECO:0000313" key="11">
    <source>
        <dbReference type="EMBL" id="OMJ14994.1"/>
    </source>
</evidence>
<evidence type="ECO:0000313" key="12">
    <source>
        <dbReference type="EMBL" id="OMJ15233.1"/>
    </source>
</evidence>
<evidence type="ECO:0000256" key="2">
    <source>
        <dbReference type="ARBA" id="ARBA00004496"/>
    </source>
</evidence>
<dbReference type="Gene3D" id="1.10.560.10">
    <property type="entry name" value="GroEL-like equatorial domain"/>
    <property type="match status" value="1"/>
</dbReference>
<dbReference type="InterPro" id="IPR012721">
    <property type="entry name" value="Chap_CCT_theta"/>
</dbReference>
<dbReference type="SUPFAM" id="SSF52029">
    <property type="entry name" value="GroEL apical domain-like"/>
    <property type="match status" value="1"/>
</dbReference>
<dbReference type="OrthoDB" id="1748577at2759"/>
<dbReference type="GO" id="GO:0051082">
    <property type="term" value="F:unfolded protein binding"/>
    <property type="evidence" value="ECO:0007669"/>
    <property type="project" value="InterPro"/>
</dbReference>
<evidence type="ECO:0000256" key="3">
    <source>
        <dbReference type="ARBA" id="ARBA00008020"/>
    </source>
</evidence>
<evidence type="ECO:0000313" key="13">
    <source>
        <dbReference type="Proteomes" id="UP000187283"/>
    </source>
</evidence>